<dbReference type="SMART" id="SM00267">
    <property type="entry name" value="GGDEF"/>
    <property type="match status" value="1"/>
</dbReference>
<dbReference type="Proteomes" id="UP000319931">
    <property type="component" value="Unassembled WGS sequence"/>
</dbReference>
<dbReference type="CDD" id="cd01949">
    <property type="entry name" value="GGDEF"/>
    <property type="match status" value="1"/>
</dbReference>
<feature type="domain" description="PAC" evidence="1">
    <location>
        <begin position="249"/>
        <end position="300"/>
    </location>
</feature>
<dbReference type="OrthoDB" id="315417at2"/>
<dbReference type="InterPro" id="IPR035965">
    <property type="entry name" value="PAS-like_dom_sf"/>
</dbReference>
<comment type="caution">
    <text evidence="3">The sequence shown here is derived from an EMBL/GenBank/DDBJ whole genome shotgun (WGS) entry which is preliminary data.</text>
</comment>
<sequence length="468" mass="50740">MLDGLEILDTPPEAEFETIIACAQRLFGTKIALLSLVGEDRQWFKARRGLAACETPRTQSFCAHAIRDGGLLVVPDATRDPRFADNPLVLGEPNIRFYAGVPIHARDPVDPRTAYAMGTVCIIDDHPRTLSAEEATLLGELGQLAESLLSARALAARAIAIADARGAALQRLDITHRQFRQAERMADIGSWRLTLADNCAEWSEQIYAIHGLPPGVKPALDDALAFYPPAARAQVVDGLARTIATGDPFALETDFITAQGNVRRIRSMGELEVRDGQPVAVIGVMQDITARYRMEQQLRHSARRDDLTGLANRAYFNEVLDDALGAARREGTRLALALIDLDHFKAVNDTQGHLAGDAVLRQVATCLGADYLAGTFAARLGGDEFVLLITRDAALRDLAGLLERLVGDMRTLGAEGCGGCTVSATIGAAWLDCDVRDRSDLLHRADLALYDAKRACRGTVHVYRRGAA</sequence>
<dbReference type="SUPFAM" id="SSF55073">
    <property type="entry name" value="Nucleotide cyclase"/>
    <property type="match status" value="1"/>
</dbReference>
<dbReference type="Pfam" id="PF08447">
    <property type="entry name" value="PAS_3"/>
    <property type="match status" value="1"/>
</dbReference>
<dbReference type="PANTHER" id="PTHR44757">
    <property type="entry name" value="DIGUANYLATE CYCLASE DGCP"/>
    <property type="match status" value="1"/>
</dbReference>
<evidence type="ECO:0000259" key="2">
    <source>
        <dbReference type="PROSITE" id="PS50887"/>
    </source>
</evidence>
<dbReference type="InterPro" id="IPR029016">
    <property type="entry name" value="GAF-like_dom_sf"/>
</dbReference>
<dbReference type="Pfam" id="PF00990">
    <property type="entry name" value="GGDEF"/>
    <property type="match status" value="1"/>
</dbReference>
<dbReference type="SUPFAM" id="SSF55781">
    <property type="entry name" value="GAF domain-like"/>
    <property type="match status" value="1"/>
</dbReference>
<dbReference type="InterPro" id="IPR000160">
    <property type="entry name" value="GGDEF_dom"/>
</dbReference>
<dbReference type="NCBIfam" id="TIGR00254">
    <property type="entry name" value="GGDEF"/>
    <property type="match status" value="1"/>
</dbReference>
<proteinExistence type="predicted"/>
<dbReference type="Gene3D" id="3.30.70.270">
    <property type="match status" value="1"/>
</dbReference>
<dbReference type="AlphaFoldDB" id="A0A502G0V6"/>
<dbReference type="InterPro" id="IPR043128">
    <property type="entry name" value="Rev_trsase/Diguanyl_cyclase"/>
</dbReference>
<accession>A0A502G0V6</accession>
<dbReference type="Gene3D" id="2.10.70.100">
    <property type="match status" value="1"/>
</dbReference>
<evidence type="ECO:0000259" key="1">
    <source>
        <dbReference type="PROSITE" id="PS50113"/>
    </source>
</evidence>
<dbReference type="SUPFAM" id="SSF55785">
    <property type="entry name" value="PYP-like sensor domain (PAS domain)"/>
    <property type="match status" value="1"/>
</dbReference>
<evidence type="ECO:0000313" key="3">
    <source>
        <dbReference type="EMBL" id="TPG55374.1"/>
    </source>
</evidence>
<dbReference type="Gene3D" id="3.30.450.20">
    <property type="entry name" value="PAS domain"/>
    <property type="match status" value="1"/>
</dbReference>
<dbReference type="EMBL" id="RCZC01000002">
    <property type="protein sequence ID" value="TPG55374.1"/>
    <property type="molecule type" value="Genomic_DNA"/>
</dbReference>
<dbReference type="PROSITE" id="PS50887">
    <property type="entry name" value="GGDEF"/>
    <property type="match status" value="1"/>
</dbReference>
<dbReference type="SMART" id="SM00065">
    <property type="entry name" value="GAF"/>
    <property type="match status" value="1"/>
</dbReference>
<dbReference type="Gene3D" id="3.30.450.40">
    <property type="match status" value="1"/>
</dbReference>
<evidence type="ECO:0000313" key="4">
    <source>
        <dbReference type="Proteomes" id="UP000319931"/>
    </source>
</evidence>
<dbReference type="InterPro" id="IPR029787">
    <property type="entry name" value="Nucleotide_cyclase"/>
</dbReference>
<dbReference type="Pfam" id="PF01590">
    <property type="entry name" value="GAF"/>
    <property type="match status" value="1"/>
</dbReference>
<dbReference type="InterPro" id="IPR003018">
    <property type="entry name" value="GAF"/>
</dbReference>
<dbReference type="InterPro" id="IPR052155">
    <property type="entry name" value="Biofilm_reg_signaling"/>
</dbReference>
<name>A0A502G0V6_9SPHN</name>
<organism evidence="3 4">
    <name type="scientific">Sphingomonas glacialis</name>
    <dbReference type="NCBI Taxonomy" id="658225"/>
    <lineage>
        <taxon>Bacteria</taxon>
        <taxon>Pseudomonadati</taxon>
        <taxon>Pseudomonadota</taxon>
        <taxon>Alphaproteobacteria</taxon>
        <taxon>Sphingomonadales</taxon>
        <taxon>Sphingomonadaceae</taxon>
        <taxon>Sphingomonas</taxon>
    </lineage>
</organism>
<keyword evidence="4" id="KW-1185">Reference proteome</keyword>
<feature type="domain" description="GGDEF" evidence="2">
    <location>
        <begin position="332"/>
        <end position="465"/>
    </location>
</feature>
<dbReference type="InterPro" id="IPR013655">
    <property type="entry name" value="PAS_fold_3"/>
</dbReference>
<gene>
    <name evidence="3" type="ORF">EAH76_11185</name>
</gene>
<protein>
    <submittedName>
        <fullName evidence="3">Sensor domain-containing diguanylate cyclase</fullName>
    </submittedName>
</protein>
<reference evidence="3 4" key="1">
    <citation type="journal article" date="2019" name="Environ. Microbiol.">
        <title>Species interactions and distinct microbial communities in high Arctic permafrost affected cryosols are associated with the CH4 and CO2 gas fluxes.</title>
        <authorList>
            <person name="Altshuler I."/>
            <person name="Hamel J."/>
            <person name="Turney S."/>
            <person name="Magnuson E."/>
            <person name="Levesque R."/>
            <person name="Greer C."/>
            <person name="Whyte L.G."/>
        </authorList>
    </citation>
    <scope>NUCLEOTIDE SEQUENCE [LARGE SCALE GENOMIC DNA]</scope>
    <source>
        <strain evidence="3 4">E6.1</strain>
    </source>
</reference>
<dbReference type="PROSITE" id="PS50113">
    <property type="entry name" value="PAC"/>
    <property type="match status" value="1"/>
</dbReference>
<dbReference type="PANTHER" id="PTHR44757:SF2">
    <property type="entry name" value="BIOFILM ARCHITECTURE MAINTENANCE PROTEIN MBAA"/>
    <property type="match status" value="1"/>
</dbReference>
<dbReference type="InterPro" id="IPR000700">
    <property type="entry name" value="PAS-assoc_C"/>
</dbReference>